<evidence type="ECO:0000313" key="2">
    <source>
        <dbReference type="EMBL" id="MXU82951.1"/>
    </source>
</evidence>
<dbReference type="PROSITE" id="PS51257">
    <property type="entry name" value="PROKAR_LIPOPROTEIN"/>
    <property type="match status" value="1"/>
</dbReference>
<reference evidence="2" key="1">
    <citation type="submission" date="2019-12" db="EMBL/GenBank/DDBJ databases">
        <title>An insight into the sialome of adult female Ixodes ricinus ticks feeding for 6 days.</title>
        <authorList>
            <person name="Perner J."/>
            <person name="Ribeiro J.M.C."/>
        </authorList>
    </citation>
    <scope>NUCLEOTIDE SEQUENCE</scope>
    <source>
        <strain evidence="2">Semi-engorged</strain>
        <tissue evidence="2">Salivary glands</tissue>
    </source>
</reference>
<protein>
    <submittedName>
        <fullName evidence="2">Putative secreted protein</fullName>
    </submittedName>
</protein>
<organism evidence="2">
    <name type="scientific">Ixodes ricinus</name>
    <name type="common">Common tick</name>
    <name type="synonym">Acarus ricinus</name>
    <dbReference type="NCBI Taxonomy" id="34613"/>
    <lineage>
        <taxon>Eukaryota</taxon>
        <taxon>Metazoa</taxon>
        <taxon>Ecdysozoa</taxon>
        <taxon>Arthropoda</taxon>
        <taxon>Chelicerata</taxon>
        <taxon>Arachnida</taxon>
        <taxon>Acari</taxon>
        <taxon>Parasitiformes</taxon>
        <taxon>Ixodida</taxon>
        <taxon>Ixodoidea</taxon>
        <taxon>Ixodidae</taxon>
        <taxon>Ixodinae</taxon>
        <taxon>Ixodes</taxon>
    </lineage>
</organism>
<name>A0A6B0TYB8_IXORI</name>
<dbReference type="EMBL" id="GIFC01000868">
    <property type="protein sequence ID" value="MXU82951.1"/>
    <property type="molecule type" value="Transcribed_RNA"/>
</dbReference>
<feature type="chain" id="PRO_5025549654" evidence="1">
    <location>
        <begin position="28"/>
        <end position="72"/>
    </location>
</feature>
<proteinExistence type="predicted"/>
<evidence type="ECO:0000256" key="1">
    <source>
        <dbReference type="SAM" id="SignalP"/>
    </source>
</evidence>
<accession>A0A6B0TYB8</accession>
<keyword evidence="1" id="KW-0732">Signal</keyword>
<dbReference type="AlphaFoldDB" id="A0A6B0TYB8"/>
<sequence>MRKNSTGSTMFTLMGLLASGCFTRSHSSPPTDSMMKVASLKAVYVIRTKTSVFVRYSKLRRHRKMRLGAGVK</sequence>
<feature type="signal peptide" evidence="1">
    <location>
        <begin position="1"/>
        <end position="27"/>
    </location>
</feature>